<dbReference type="GO" id="GO:0003676">
    <property type="term" value="F:nucleic acid binding"/>
    <property type="evidence" value="ECO:0007669"/>
    <property type="project" value="InterPro"/>
</dbReference>
<dbReference type="Proteomes" id="UP000235388">
    <property type="component" value="Unassembled WGS sequence"/>
</dbReference>
<keyword evidence="6" id="KW-1185">Reference proteome</keyword>
<dbReference type="STRING" id="200324.A0A2N5VWU8"/>
<dbReference type="PANTHER" id="PTHR13620:SF104">
    <property type="entry name" value="EXONUCLEASE 3'-5' DOMAIN-CONTAINING PROTEIN 2"/>
    <property type="match status" value="1"/>
</dbReference>
<evidence type="ECO:0000256" key="2">
    <source>
        <dbReference type="ARBA" id="ARBA00022801"/>
    </source>
</evidence>
<dbReference type="InterPro" id="IPR051132">
    <property type="entry name" value="3-5_Exonuclease_domain"/>
</dbReference>
<dbReference type="InterPro" id="IPR002562">
    <property type="entry name" value="3'-5'_exonuclease_dom"/>
</dbReference>
<sequence>MLPKWADGLAWPLRRAAHAARSVGMGRLPSLSGRAARRGVRQVRLTSWASRRQVRAGRPESDGPASPTRDSLAKWSRGVLSLKTLQIASGLVQLHRAKHEGKARCTKCRPQVQHHASLVGDIGSCSVARIPRCASPLTTENRKPATMAPTQQHHSSSAGPPQQIPNLINQPKRQRPSANDRVLQELREKSALRRSSLNPNNNTQNQGVDVTQFEVHDPAYPSQSVYVFPYGDDASDETLRMMIDGVLRDGILLTAYRPPRRLISFDMEWCTDHRARKARPTSLLQICGQSITLIIQLAHIQRPKWFLHVLPAPLAQFLRDPTIIKFGVGISGDANKLVQDRFTDPTGSKVYLDAFLELIDVAKLIDPTARADIPGDTFSLQRFVARYLEQFLPKKKSVILSNWEAPHLTPIQVNYAASDVISAMRVYLKLYVQPAHHPRFMPPIKYVNPYNNI</sequence>
<evidence type="ECO:0000256" key="3">
    <source>
        <dbReference type="SAM" id="MobiDB-lite"/>
    </source>
</evidence>
<gene>
    <name evidence="5" type="ORF">PCANC_05634</name>
</gene>
<feature type="region of interest" description="Disordered" evidence="3">
    <location>
        <begin position="136"/>
        <end position="180"/>
    </location>
</feature>
<dbReference type="OrthoDB" id="1920326at2759"/>
<dbReference type="AlphaFoldDB" id="A0A2N5VWU8"/>
<feature type="compositionally biased region" description="Low complexity" evidence="3">
    <location>
        <begin position="160"/>
        <end position="171"/>
    </location>
</feature>
<dbReference type="InterPro" id="IPR036397">
    <property type="entry name" value="RNaseH_sf"/>
</dbReference>
<accession>A0A2N5VWU8</accession>
<protein>
    <recommendedName>
        <fullName evidence="4">3'-5' exonuclease domain-containing protein</fullName>
    </recommendedName>
</protein>
<keyword evidence="2" id="KW-0378">Hydrolase</keyword>
<comment type="caution">
    <text evidence="5">The sequence shown here is derived from an EMBL/GenBank/DDBJ whole genome shotgun (WGS) entry which is preliminary data.</text>
</comment>
<evidence type="ECO:0000256" key="1">
    <source>
        <dbReference type="ARBA" id="ARBA00022722"/>
    </source>
</evidence>
<evidence type="ECO:0000259" key="4">
    <source>
        <dbReference type="Pfam" id="PF01612"/>
    </source>
</evidence>
<dbReference type="GO" id="GO:0005737">
    <property type="term" value="C:cytoplasm"/>
    <property type="evidence" value="ECO:0007669"/>
    <property type="project" value="TreeGrafter"/>
</dbReference>
<dbReference type="Gene3D" id="3.30.420.10">
    <property type="entry name" value="Ribonuclease H-like superfamily/Ribonuclease H"/>
    <property type="match status" value="1"/>
</dbReference>
<proteinExistence type="predicted"/>
<dbReference type="Pfam" id="PF01612">
    <property type="entry name" value="DNA_pol_A_exo1"/>
    <property type="match status" value="1"/>
</dbReference>
<dbReference type="SUPFAM" id="SSF53098">
    <property type="entry name" value="Ribonuclease H-like"/>
    <property type="match status" value="1"/>
</dbReference>
<dbReference type="PANTHER" id="PTHR13620">
    <property type="entry name" value="3-5 EXONUCLEASE"/>
    <property type="match status" value="1"/>
</dbReference>
<feature type="compositionally biased region" description="Polar residues" evidence="3">
    <location>
        <begin position="148"/>
        <end position="159"/>
    </location>
</feature>
<name>A0A2N5VWU8_9BASI</name>
<dbReference type="CDD" id="cd06141">
    <property type="entry name" value="WRN_exo"/>
    <property type="match status" value="1"/>
</dbReference>
<dbReference type="EMBL" id="PGCJ01000045">
    <property type="protein sequence ID" value="PLW54465.1"/>
    <property type="molecule type" value="Genomic_DNA"/>
</dbReference>
<evidence type="ECO:0000313" key="6">
    <source>
        <dbReference type="Proteomes" id="UP000235388"/>
    </source>
</evidence>
<dbReference type="GO" id="GO:0005634">
    <property type="term" value="C:nucleus"/>
    <property type="evidence" value="ECO:0007669"/>
    <property type="project" value="TreeGrafter"/>
</dbReference>
<dbReference type="GO" id="GO:0008408">
    <property type="term" value="F:3'-5' exonuclease activity"/>
    <property type="evidence" value="ECO:0007669"/>
    <property type="project" value="InterPro"/>
</dbReference>
<feature type="region of interest" description="Disordered" evidence="3">
    <location>
        <begin position="50"/>
        <end position="72"/>
    </location>
</feature>
<dbReference type="GO" id="GO:0006139">
    <property type="term" value="P:nucleobase-containing compound metabolic process"/>
    <property type="evidence" value="ECO:0007669"/>
    <property type="project" value="InterPro"/>
</dbReference>
<keyword evidence="1" id="KW-0540">Nuclease</keyword>
<organism evidence="5 6">
    <name type="scientific">Puccinia coronata f. sp. avenae</name>
    <dbReference type="NCBI Taxonomy" id="200324"/>
    <lineage>
        <taxon>Eukaryota</taxon>
        <taxon>Fungi</taxon>
        <taxon>Dikarya</taxon>
        <taxon>Basidiomycota</taxon>
        <taxon>Pucciniomycotina</taxon>
        <taxon>Pucciniomycetes</taxon>
        <taxon>Pucciniales</taxon>
        <taxon>Pucciniaceae</taxon>
        <taxon>Puccinia</taxon>
    </lineage>
</organism>
<evidence type="ECO:0000313" key="5">
    <source>
        <dbReference type="EMBL" id="PLW54465.1"/>
    </source>
</evidence>
<dbReference type="InterPro" id="IPR012337">
    <property type="entry name" value="RNaseH-like_sf"/>
</dbReference>
<reference evidence="5 6" key="1">
    <citation type="submission" date="2017-11" db="EMBL/GenBank/DDBJ databases">
        <title>De novo assembly and phasing of dikaryotic genomes from two isolates of Puccinia coronata f. sp. avenae, the causal agent of oat crown rust.</title>
        <authorList>
            <person name="Miller M.E."/>
            <person name="Zhang Y."/>
            <person name="Omidvar V."/>
            <person name="Sperschneider J."/>
            <person name="Schwessinger B."/>
            <person name="Raley C."/>
            <person name="Palmer J.M."/>
            <person name="Garnica D."/>
            <person name="Upadhyaya N."/>
            <person name="Rathjen J."/>
            <person name="Taylor J.M."/>
            <person name="Park R.F."/>
            <person name="Dodds P.N."/>
            <person name="Hirsch C.D."/>
            <person name="Kianian S.F."/>
            <person name="Figueroa M."/>
        </authorList>
    </citation>
    <scope>NUCLEOTIDE SEQUENCE [LARGE SCALE GENOMIC DNA]</scope>
    <source>
        <strain evidence="5">12NC29</strain>
    </source>
</reference>
<feature type="domain" description="3'-5' exonuclease" evidence="4">
    <location>
        <begin position="262"/>
        <end position="430"/>
    </location>
</feature>